<sequence>MLDPLTALSIASSVIQIVDFGCKLVSQSQEIYYSANGATKDNVTSGEITKDINLLYKDLTSKDQNFQMLDDDDRALGKLVGSCMREVEALMNLLAELEVPPDATQWKSFKNAIKSARKKGKVKDIETRLLKIQKQIDSRLQVMMTNQQSELSKRMNHISKEHTLMQIESVHHMEQLKADIRRYAARQADDSNRAQILIQKLGDLAEEGHRVANEEKSPQEP</sequence>
<name>A0A8H6FPL2_9LECA</name>
<evidence type="ECO:0008006" key="3">
    <source>
        <dbReference type="Google" id="ProtNLM"/>
    </source>
</evidence>
<dbReference type="AlphaFoldDB" id="A0A8H6FPL2"/>
<dbReference type="OrthoDB" id="5380902at2759"/>
<evidence type="ECO:0000313" key="1">
    <source>
        <dbReference type="EMBL" id="KAF6232342.1"/>
    </source>
</evidence>
<proteinExistence type="predicted"/>
<protein>
    <recommendedName>
        <fullName evidence="3">Fungal N-terminal domain-containing protein</fullName>
    </recommendedName>
</protein>
<accession>A0A8H6FPL2</accession>
<keyword evidence="2" id="KW-1185">Reference proteome</keyword>
<dbReference type="GeneID" id="59291098"/>
<organism evidence="1 2">
    <name type="scientific">Letharia columbiana</name>
    <dbReference type="NCBI Taxonomy" id="112416"/>
    <lineage>
        <taxon>Eukaryota</taxon>
        <taxon>Fungi</taxon>
        <taxon>Dikarya</taxon>
        <taxon>Ascomycota</taxon>
        <taxon>Pezizomycotina</taxon>
        <taxon>Lecanoromycetes</taxon>
        <taxon>OSLEUM clade</taxon>
        <taxon>Lecanoromycetidae</taxon>
        <taxon>Lecanorales</taxon>
        <taxon>Lecanorineae</taxon>
        <taxon>Parmeliaceae</taxon>
        <taxon>Letharia</taxon>
    </lineage>
</organism>
<evidence type="ECO:0000313" key="2">
    <source>
        <dbReference type="Proteomes" id="UP000578531"/>
    </source>
</evidence>
<gene>
    <name evidence="1" type="ORF">HO173_009447</name>
</gene>
<reference evidence="1 2" key="1">
    <citation type="journal article" date="2020" name="Genomics">
        <title>Complete, high-quality genomes from long-read metagenomic sequencing of two wolf lichen thalli reveals enigmatic genome architecture.</title>
        <authorList>
            <person name="McKenzie S.K."/>
            <person name="Walston R.F."/>
            <person name="Allen J.L."/>
        </authorList>
    </citation>
    <scope>NUCLEOTIDE SEQUENCE [LARGE SCALE GENOMIC DNA]</scope>
    <source>
        <strain evidence="1">WasteWater2</strain>
    </source>
</reference>
<dbReference type="Proteomes" id="UP000578531">
    <property type="component" value="Unassembled WGS sequence"/>
</dbReference>
<dbReference type="RefSeq" id="XP_037161771.1">
    <property type="nucleotide sequence ID" value="XM_037311337.1"/>
</dbReference>
<comment type="caution">
    <text evidence="1">The sequence shown here is derived from an EMBL/GenBank/DDBJ whole genome shotgun (WGS) entry which is preliminary data.</text>
</comment>
<dbReference type="EMBL" id="JACCJC010000049">
    <property type="protein sequence ID" value="KAF6232342.1"/>
    <property type="molecule type" value="Genomic_DNA"/>
</dbReference>